<evidence type="ECO:0008006" key="4">
    <source>
        <dbReference type="Google" id="ProtNLM"/>
    </source>
</evidence>
<dbReference type="OrthoDB" id="5288586at2759"/>
<evidence type="ECO:0000256" key="1">
    <source>
        <dbReference type="SAM" id="Phobius"/>
    </source>
</evidence>
<feature type="transmembrane region" description="Helical" evidence="1">
    <location>
        <begin position="138"/>
        <end position="156"/>
    </location>
</feature>
<evidence type="ECO:0000313" key="3">
    <source>
        <dbReference type="Proteomes" id="UP000250140"/>
    </source>
</evidence>
<dbReference type="Pfam" id="PF06912">
    <property type="entry name" value="DUF1275"/>
    <property type="match status" value="1"/>
</dbReference>
<reference evidence="2 3" key="1">
    <citation type="journal article" date="2016" name="Nat. Commun.">
        <title>Ectomycorrhizal ecology is imprinted in the genome of the dominant symbiotic fungus Cenococcum geophilum.</title>
        <authorList>
            <consortium name="DOE Joint Genome Institute"/>
            <person name="Peter M."/>
            <person name="Kohler A."/>
            <person name="Ohm R.A."/>
            <person name="Kuo A."/>
            <person name="Krutzmann J."/>
            <person name="Morin E."/>
            <person name="Arend M."/>
            <person name="Barry K.W."/>
            <person name="Binder M."/>
            <person name="Choi C."/>
            <person name="Clum A."/>
            <person name="Copeland A."/>
            <person name="Grisel N."/>
            <person name="Haridas S."/>
            <person name="Kipfer T."/>
            <person name="LaButti K."/>
            <person name="Lindquist E."/>
            <person name="Lipzen A."/>
            <person name="Maire R."/>
            <person name="Meier B."/>
            <person name="Mihaltcheva S."/>
            <person name="Molinier V."/>
            <person name="Murat C."/>
            <person name="Poggeler S."/>
            <person name="Quandt C.A."/>
            <person name="Sperisen C."/>
            <person name="Tritt A."/>
            <person name="Tisserant E."/>
            <person name="Crous P.W."/>
            <person name="Henrissat B."/>
            <person name="Nehls U."/>
            <person name="Egli S."/>
            <person name="Spatafora J.W."/>
            <person name="Grigoriev I.V."/>
            <person name="Martin F.M."/>
        </authorList>
    </citation>
    <scope>NUCLEOTIDE SEQUENCE [LARGE SCALE GENOMIC DNA]</scope>
    <source>
        <strain evidence="2 3">CBS 207.34</strain>
    </source>
</reference>
<accession>A0A8E2EVK8</accession>
<feature type="transmembrane region" description="Helical" evidence="1">
    <location>
        <begin position="99"/>
        <end position="118"/>
    </location>
</feature>
<dbReference type="InterPro" id="IPR010699">
    <property type="entry name" value="DUF1275"/>
</dbReference>
<organism evidence="2 3">
    <name type="scientific">Glonium stellatum</name>
    <dbReference type="NCBI Taxonomy" id="574774"/>
    <lineage>
        <taxon>Eukaryota</taxon>
        <taxon>Fungi</taxon>
        <taxon>Dikarya</taxon>
        <taxon>Ascomycota</taxon>
        <taxon>Pezizomycotina</taxon>
        <taxon>Dothideomycetes</taxon>
        <taxon>Pleosporomycetidae</taxon>
        <taxon>Gloniales</taxon>
        <taxon>Gloniaceae</taxon>
        <taxon>Glonium</taxon>
    </lineage>
</organism>
<name>A0A8E2EVK8_9PEZI</name>
<keyword evidence="1" id="KW-0472">Membrane</keyword>
<keyword evidence="1" id="KW-0812">Transmembrane</keyword>
<feature type="transmembrane region" description="Helical" evidence="1">
    <location>
        <begin position="66"/>
        <end position="87"/>
    </location>
</feature>
<gene>
    <name evidence="2" type="ORF">AOQ84DRAFT_299033</name>
</gene>
<dbReference type="PANTHER" id="PTHR37488">
    <property type="entry name" value="DUF1275 DOMAIN-CONTAINING PROTEIN"/>
    <property type="match status" value="1"/>
</dbReference>
<keyword evidence="1" id="KW-1133">Transmembrane helix</keyword>
<sequence>MRVFSRRYLFEHVDQRHGDIPLFVCCFTTGLLDSVSFNNWGVFVGMQTGNTVLLALSTASLPDTQHHATATTLTSLGSFLVGAFLTFVVSRRAGPLSRLFVMLSFCIQAMLIAIAAALTTAGMVPEDRNGGGKELGNIRILTALPPLAFHFGMQIATSRILGFNELPANVLTSTYADIVGDPKLFSFHWSPKRDRRIASVFLVLTGAISSAWMMKSGLNIYGQMWIGAGLKFLIAIGVWLFMDKDREHNVLDGRPNGEPMKETST</sequence>
<proteinExistence type="predicted"/>
<dbReference type="AlphaFoldDB" id="A0A8E2EVK8"/>
<dbReference type="PANTHER" id="PTHR37488:SF2">
    <property type="entry name" value="DUF1275 DOMAIN-CONTAINING PROTEIN"/>
    <property type="match status" value="1"/>
</dbReference>
<evidence type="ECO:0000313" key="2">
    <source>
        <dbReference type="EMBL" id="OCL05381.1"/>
    </source>
</evidence>
<protein>
    <recommendedName>
        <fullName evidence="4">DUF1275 domain protein</fullName>
    </recommendedName>
</protein>
<dbReference type="Proteomes" id="UP000250140">
    <property type="component" value="Unassembled WGS sequence"/>
</dbReference>
<feature type="transmembrane region" description="Helical" evidence="1">
    <location>
        <begin position="197"/>
        <end position="214"/>
    </location>
</feature>
<feature type="transmembrane region" description="Helical" evidence="1">
    <location>
        <begin position="220"/>
        <end position="241"/>
    </location>
</feature>
<feature type="transmembrane region" description="Helical" evidence="1">
    <location>
        <begin position="20"/>
        <end position="46"/>
    </location>
</feature>
<dbReference type="EMBL" id="KV750307">
    <property type="protein sequence ID" value="OCL05381.1"/>
    <property type="molecule type" value="Genomic_DNA"/>
</dbReference>
<keyword evidence="3" id="KW-1185">Reference proteome</keyword>